<feature type="binding site" evidence="11">
    <location>
        <position position="108"/>
    </location>
    <ligand>
        <name>Zn(2+)</name>
        <dbReference type="ChEBI" id="CHEBI:29105"/>
    </ligand>
</feature>
<feature type="domain" description="Mannose-6-phosphate isomerase cupin" evidence="15">
    <location>
        <begin position="319"/>
        <end position="382"/>
    </location>
</feature>
<dbReference type="CTD" id="4351"/>
<dbReference type="PROSITE" id="PS00966">
    <property type="entry name" value="PMI_I_2"/>
    <property type="match status" value="1"/>
</dbReference>
<dbReference type="OrthoDB" id="6605218at2759"/>
<keyword evidence="5 11" id="KW-0479">Metal-binding</keyword>
<dbReference type="Pfam" id="PF20511">
    <property type="entry name" value="PMI_typeI_cat"/>
    <property type="match status" value="1"/>
</dbReference>
<dbReference type="EC" id="5.3.1.8" evidence="4"/>
<dbReference type="Pfam" id="PF20512">
    <property type="entry name" value="PMI_typeI_hel"/>
    <property type="match status" value="1"/>
</dbReference>
<feature type="binding site" evidence="11">
    <location>
        <position position="261"/>
    </location>
    <ligand>
        <name>Zn(2+)</name>
        <dbReference type="ChEBI" id="CHEBI:29105"/>
    </ligand>
</feature>
<dbReference type="Gene3D" id="1.10.441.10">
    <property type="entry name" value="Phosphomannose Isomerase, domain 2"/>
    <property type="match status" value="1"/>
</dbReference>
<comment type="pathway">
    <text evidence="2 12">Nucleotide-sugar biosynthesis; GDP-alpha-D-mannose biosynthesis; alpha-D-mannose 1-phosphate from D-fructose 6-phosphate: step 1/2.</text>
</comment>
<keyword evidence="17" id="KW-1185">Reference proteome</keyword>
<comment type="cofactor">
    <cofactor evidence="11">
        <name>Zn(2+)</name>
        <dbReference type="ChEBI" id="CHEBI:29105"/>
    </cofactor>
    <text evidence="11">Binds 1 zinc ion per subunit.</text>
</comment>
<dbReference type="NCBIfam" id="TIGR00218">
    <property type="entry name" value="manA"/>
    <property type="match status" value="1"/>
</dbReference>
<dbReference type="CDD" id="cd07011">
    <property type="entry name" value="cupin_PMI_type_I_N"/>
    <property type="match status" value="1"/>
</dbReference>
<dbReference type="Proteomes" id="UP000594260">
    <property type="component" value="Unplaced"/>
</dbReference>
<dbReference type="InterPro" id="IPR011051">
    <property type="entry name" value="RmlC_Cupin_sf"/>
</dbReference>
<proteinExistence type="inferred from homology"/>
<evidence type="ECO:0000256" key="12">
    <source>
        <dbReference type="RuleBase" id="RU004248"/>
    </source>
</evidence>
<sequence length="398" mass="43813">MCIGGAISLETAYSRNTVMSKLEVLRCPVQTYHWGKTGERSLVGRLSRSGGHTLDVVDTTPYAELWMGTHSSKPSLLQDGKKLTEVVNGQGLSFLLKVLSVETALSIQAHPDKVLARELRARDPDHYPDSNHKPEVVIALTKFEALCCFRPLDQINAFVLGIPELCEVVGPAPISCKEDLRRAFIALMTSPREIFEPALEKLLARLADPDASEVVPDPLRDVLLRVSKQYPGDIGLFNLFFFNYLILEPGEALFLDVNEPHAYLNGDCIECMATSDNVVRAGLTPKFKDIDTLVSMLSYEPAKDPRLQPESIDNNVARFRPPVDDFAVMRFSLKSDSESAKLQLTKRSGSILIIIEGSGKLVSNGSELEVHEGSVVFIPAGCEVSAQGKLLLFQAYTP</sequence>
<evidence type="ECO:0000256" key="3">
    <source>
        <dbReference type="ARBA" id="ARBA00010772"/>
    </source>
</evidence>
<dbReference type="Gene3D" id="2.60.120.10">
    <property type="entry name" value="Jelly Rolls"/>
    <property type="match status" value="2"/>
</dbReference>
<feature type="domain" description="Phosphomannose isomerase type I catalytic" evidence="13">
    <location>
        <begin position="25"/>
        <end position="152"/>
    </location>
</feature>
<keyword evidence="6 11" id="KW-0862">Zinc</keyword>
<dbReference type="UniPathway" id="UPA00126">
    <property type="reaction ID" value="UER00423"/>
</dbReference>
<protein>
    <recommendedName>
        <fullName evidence="4">mannose-6-phosphate isomerase</fullName>
        <ecNumber evidence="4">5.3.1.8</ecNumber>
    </recommendedName>
    <alternativeName>
        <fullName evidence="8">Phosphohexomutase</fullName>
    </alternativeName>
    <alternativeName>
        <fullName evidence="9">Phosphomannose isomerase</fullName>
    </alternativeName>
</protein>
<dbReference type="EnsemblMetazoa" id="XM_022816268">
    <property type="protein sequence ID" value="XP_022672003"/>
    <property type="gene ID" value="LOC111254903"/>
</dbReference>
<evidence type="ECO:0000313" key="17">
    <source>
        <dbReference type="Proteomes" id="UP000594260"/>
    </source>
</evidence>
<feature type="active site" evidence="10">
    <location>
        <position position="280"/>
    </location>
</feature>
<evidence type="ECO:0000256" key="9">
    <source>
        <dbReference type="ARBA" id="ARBA00030762"/>
    </source>
</evidence>
<dbReference type="InterPro" id="IPR014710">
    <property type="entry name" value="RmlC-like_jellyroll"/>
</dbReference>
<accession>A0A7M7KWT6</accession>
<dbReference type="AlphaFoldDB" id="A0A7M7KWT6"/>
<comment type="similarity">
    <text evidence="3">Belongs to the mannose-6-phosphate isomerase type 1 family.</text>
</comment>
<evidence type="ECO:0000256" key="10">
    <source>
        <dbReference type="PIRSR" id="PIRSR001480-1"/>
    </source>
</evidence>
<evidence type="ECO:0000313" key="16">
    <source>
        <dbReference type="EnsemblMetazoa" id="XP_022672003"/>
    </source>
</evidence>
<evidence type="ECO:0000259" key="14">
    <source>
        <dbReference type="Pfam" id="PF20512"/>
    </source>
</evidence>
<evidence type="ECO:0000256" key="6">
    <source>
        <dbReference type="ARBA" id="ARBA00022833"/>
    </source>
</evidence>
<dbReference type="OMA" id="DIGLFCG"/>
<name>A0A7M7KWT6_VARDE</name>
<evidence type="ECO:0000256" key="7">
    <source>
        <dbReference type="ARBA" id="ARBA00023235"/>
    </source>
</evidence>
<dbReference type="GO" id="GO:0009298">
    <property type="term" value="P:GDP-mannose biosynthetic process"/>
    <property type="evidence" value="ECO:0007669"/>
    <property type="project" value="UniProtKB-UniPathway"/>
</dbReference>
<evidence type="ECO:0000256" key="5">
    <source>
        <dbReference type="ARBA" id="ARBA00022723"/>
    </source>
</evidence>
<evidence type="ECO:0000256" key="11">
    <source>
        <dbReference type="PIRSR" id="PIRSR001480-2"/>
    </source>
</evidence>
<dbReference type="RefSeq" id="XP_022672003.1">
    <property type="nucleotide sequence ID" value="XM_022816268.1"/>
</dbReference>
<dbReference type="PANTHER" id="PTHR10309">
    <property type="entry name" value="MANNOSE-6-PHOSPHATE ISOMERASE"/>
    <property type="match status" value="1"/>
</dbReference>
<dbReference type="InterPro" id="IPR016305">
    <property type="entry name" value="Mannose-6-P_Isomerase"/>
</dbReference>
<organism evidence="16 17">
    <name type="scientific">Varroa destructor</name>
    <name type="common">Honeybee mite</name>
    <dbReference type="NCBI Taxonomy" id="109461"/>
    <lineage>
        <taxon>Eukaryota</taxon>
        <taxon>Metazoa</taxon>
        <taxon>Ecdysozoa</taxon>
        <taxon>Arthropoda</taxon>
        <taxon>Chelicerata</taxon>
        <taxon>Arachnida</taxon>
        <taxon>Acari</taxon>
        <taxon>Parasitiformes</taxon>
        <taxon>Mesostigmata</taxon>
        <taxon>Gamasina</taxon>
        <taxon>Dermanyssoidea</taxon>
        <taxon>Varroidae</taxon>
        <taxon>Varroa</taxon>
    </lineage>
</organism>
<dbReference type="SUPFAM" id="SSF51182">
    <property type="entry name" value="RmlC-like cupins"/>
    <property type="match status" value="1"/>
</dbReference>
<dbReference type="GeneID" id="111254903"/>
<dbReference type="PANTHER" id="PTHR10309:SF0">
    <property type="entry name" value="MANNOSE-6-PHOSPHATE ISOMERASE"/>
    <property type="match status" value="1"/>
</dbReference>
<dbReference type="GO" id="GO:0004476">
    <property type="term" value="F:mannose-6-phosphate isomerase activity"/>
    <property type="evidence" value="ECO:0007669"/>
    <property type="project" value="UniProtKB-EC"/>
</dbReference>
<dbReference type="InParanoid" id="A0A7M7KWT6"/>
<feature type="binding site" evidence="11">
    <location>
        <position position="110"/>
    </location>
    <ligand>
        <name>Zn(2+)</name>
        <dbReference type="ChEBI" id="CHEBI:29105"/>
    </ligand>
</feature>
<dbReference type="PRINTS" id="PR00714">
    <property type="entry name" value="MAN6PISMRASE"/>
</dbReference>
<dbReference type="InterPro" id="IPR049071">
    <property type="entry name" value="MPI_cupin_dom"/>
</dbReference>
<dbReference type="PIRSF" id="PIRSF001480">
    <property type="entry name" value="Mannose-6-phosphate_isomerase"/>
    <property type="match status" value="1"/>
</dbReference>
<evidence type="ECO:0000256" key="4">
    <source>
        <dbReference type="ARBA" id="ARBA00011956"/>
    </source>
</evidence>
<evidence type="ECO:0000259" key="15">
    <source>
        <dbReference type="Pfam" id="PF21621"/>
    </source>
</evidence>
<dbReference type="KEGG" id="vde:111254903"/>
<comment type="catalytic activity">
    <reaction evidence="1">
        <text>D-mannose 6-phosphate = D-fructose 6-phosphate</text>
        <dbReference type="Rhea" id="RHEA:12356"/>
        <dbReference type="ChEBI" id="CHEBI:58735"/>
        <dbReference type="ChEBI" id="CHEBI:61527"/>
        <dbReference type="EC" id="5.3.1.8"/>
    </reaction>
</comment>
<evidence type="ECO:0000256" key="2">
    <source>
        <dbReference type="ARBA" id="ARBA00004666"/>
    </source>
</evidence>
<dbReference type="InterPro" id="IPR046458">
    <property type="entry name" value="PMI_typeI_hel"/>
</dbReference>
<dbReference type="Pfam" id="PF21621">
    <property type="entry name" value="MPI_cupin_dom"/>
    <property type="match status" value="1"/>
</dbReference>
<dbReference type="FunCoup" id="A0A7M7KWT6">
    <property type="interactions" value="1068"/>
</dbReference>
<feature type="domain" description="Phosphomannose isomerase type I helical insertion" evidence="14">
    <location>
        <begin position="176"/>
        <end position="241"/>
    </location>
</feature>
<evidence type="ECO:0000256" key="8">
    <source>
        <dbReference type="ARBA" id="ARBA00029741"/>
    </source>
</evidence>
<dbReference type="GO" id="GO:0005829">
    <property type="term" value="C:cytosol"/>
    <property type="evidence" value="ECO:0007669"/>
    <property type="project" value="TreeGrafter"/>
</dbReference>
<dbReference type="InterPro" id="IPR046457">
    <property type="entry name" value="PMI_typeI_cat"/>
</dbReference>
<dbReference type="GO" id="GO:0005975">
    <property type="term" value="P:carbohydrate metabolic process"/>
    <property type="evidence" value="ECO:0007669"/>
    <property type="project" value="InterPro"/>
</dbReference>
<feature type="binding site" evidence="11">
    <location>
        <position position="135"/>
    </location>
    <ligand>
        <name>Zn(2+)</name>
        <dbReference type="ChEBI" id="CHEBI:29105"/>
    </ligand>
</feature>
<dbReference type="GO" id="GO:0008270">
    <property type="term" value="F:zinc ion binding"/>
    <property type="evidence" value="ECO:0007669"/>
    <property type="project" value="InterPro"/>
</dbReference>
<evidence type="ECO:0000256" key="1">
    <source>
        <dbReference type="ARBA" id="ARBA00000757"/>
    </source>
</evidence>
<keyword evidence="7" id="KW-0413">Isomerase</keyword>
<dbReference type="InterPro" id="IPR001250">
    <property type="entry name" value="Man6P_Isoase-1"/>
</dbReference>
<dbReference type="PROSITE" id="PS00965">
    <property type="entry name" value="PMI_I_1"/>
    <property type="match status" value="1"/>
</dbReference>
<dbReference type="InterPro" id="IPR018050">
    <property type="entry name" value="Pmannose_isomerase-type1_CS"/>
</dbReference>
<evidence type="ECO:0000259" key="13">
    <source>
        <dbReference type="Pfam" id="PF20511"/>
    </source>
</evidence>
<reference evidence="16" key="1">
    <citation type="submission" date="2021-01" db="UniProtKB">
        <authorList>
            <consortium name="EnsemblMetazoa"/>
        </authorList>
    </citation>
    <scope>IDENTIFICATION</scope>
</reference>